<gene>
    <name evidence="1" type="ordered locus">TTX_0805</name>
</gene>
<dbReference type="eggNOG" id="arCOG05516">
    <property type="taxonomic scope" value="Archaea"/>
</dbReference>
<dbReference type="RefSeq" id="WP_014126715.1">
    <property type="nucleotide sequence ID" value="NC_016070.1"/>
</dbReference>
<name>G4RPG4_THETK</name>
<organism evidence="1 2">
    <name type="scientific">Thermoproteus tenax (strain ATCC 35583 / DSM 2078 / JCM 9277 / NBRC 100435 / Kra 1)</name>
    <dbReference type="NCBI Taxonomy" id="768679"/>
    <lineage>
        <taxon>Archaea</taxon>
        <taxon>Thermoproteota</taxon>
        <taxon>Thermoprotei</taxon>
        <taxon>Thermoproteales</taxon>
        <taxon>Thermoproteaceae</taxon>
        <taxon>Thermoproteus</taxon>
    </lineage>
</organism>
<evidence type="ECO:0000313" key="2">
    <source>
        <dbReference type="Proteomes" id="UP000002654"/>
    </source>
</evidence>
<protein>
    <submittedName>
        <fullName evidence="1">Uncharacterized protein</fullName>
    </submittedName>
</protein>
<dbReference type="HOGENOM" id="CLU_996117_0_0_2"/>
<dbReference type="EMBL" id="FN869859">
    <property type="protein sequence ID" value="CCC81459.1"/>
    <property type="molecule type" value="Genomic_DNA"/>
</dbReference>
<sequence length="279" mass="31342">MIVIDRGSEIRLVEDVEVVVSPLCRGQPPPLKLDRPAMEFFDEVVHDIYGERILPHLIDQKILGLDEMDPRLLLAQLPLKSSYIAFLLPYVGRAGRCINAYPTAVLASLAVLSRGVRSLAVDVRWDDRGIAKVSQMAMQIGAKLQLIAVRPLDLPGEIFVTEKVPFYLRRRIVGLARGDVDGAGRQFAPLIVRLQEEGTWEPVDYGLVLDKIAEVLGLRESVFNELVELGHVAYRSVVDLGVRPWQLSYLLKWDLLEPIAGGFRVGRKLLYLISLSERR</sequence>
<keyword evidence="2" id="KW-1185">Reference proteome</keyword>
<reference evidence="1 2" key="1">
    <citation type="journal article" date="2011" name="PLoS ONE">
        <title>The complete genome sequence of Thermoproteus tenax: a physiologically versatile member of the Crenarchaeota.</title>
        <authorList>
            <person name="Siebers B."/>
            <person name="Zaparty M."/>
            <person name="Raddatz G."/>
            <person name="Tjaden B."/>
            <person name="Albers S.V."/>
            <person name="Bell S.D."/>
            <person name="Blombach F."/>
            <person name="Kletzin A."/>
            <person name="Kyrpides N."/>
            <person name="Lanz C."/>
            <person name="Plagens A."/>
            <person name="Rampp M."/>
            <person name="Rosinus A."/>
            <person name="von Jan M."/>
            <person name="Makarova K.S."/>
            <person name="Klenk H.P."/>
            <person name="Schuster S.C."/>
            <person name="Hensel R."/>
        </authorList>
    </citation>
    <scope>NUCLEOTIDE SEQUENCE [LARGE SCALE GENOMIC DNA]</scope>
    <source>
        <strain evidence="2">ATCC 35583 / DSM 2078 / JCM 9277 / NBRC 100435 / Kra 1</strain>
    </source>
</reference>
<dbReference type="STRING" id="768679.TTX_0805"/>
<accession>G4RPG4</accession>
<dbReference type="PATRIC" id="fig|768679.9.peg.813"/>
<proteinExistence type="predicted"/>
<evidence type="ECO:0000313" key="1">
    <source>
        <dbReference type="EMBL" id="CCC81459.1"/>
    </source>
</evidence>
<dbReference type="OrthoDB" id="27829at2157"/>
<dbReference type="AlphaFoldDB" id="G4RPG4"/>
<dbReference type="GeneID" id="11261696"/>
<dbReference type="KEGG" id="ttn:TTX_0805"/>
<dbReference type="Proteomes" id="UP000002654">
    <property type="component" value="Chromosome"/>
</dbReference>
<dbReference type="PaxDb" id="768679-TTX_0805"/>